<evidence type="ECO:0000313" key="6">
    <source>
        <dbReference type="EMBL" id="SFS44547.1"/>
    </source>
</evidence>
<dbReference type="AlphaFoldDB" id="A0A1I6PWD9"/>
<dbReference type="EMBL" id="FPAA01000002">
    <property type="protein sequence ID" value="SFS44547.1"/>
    <property type="molecule type" value="Genomic_DNA"/>
</dbReference>
<dbReference type="Gene3D" id="3.90.1530.10">
    <property type="entry name" value="Conserved hypothetical protein from pyrococcus furiosus pfu- 392566-001, ParB domain"/>
    <property type="match status" value="1"/>
</dbReference>
<protein>
    <submittedName>
        <fullName evidence="6">ParB-like nuclease domain-containing protein</fullName>
    </submittedName>
</protein>
<proteinExistence type="predicted"/>
<dbReference type="InterPro" id="IPR023098">
    <property type="entry name" value="SerK/SbnI_C"/>
</dbReference>
<dbReference type="InterPro" id="IPR016999">
    <property type="entry name" value="SbnI-like"/>
</dbReference>
<dbReference type="PIRSF" id="PIRSF032543">
    <property type="entry name" value="UCP032543_ParB-like"/>
    <property type="match status" value="1"/>
</dbReference>
<evidence type="ECO:0000256" key="1">
    <source>
        <dbReference type="ARBA" id="ARBA00022679"/>
    </source>
</evidence>
<dbReference type="SMART" id="SM00470">
    <property type="entry name" value="ParB"/>
    <property type="match status" value="1"/>
</dbReference>
<dbReference type="Gene3D" id="3.30.1760.10">
    <property type="entry name" value="Conserved hypothetical protein from pyrococcus furiosus pfu- 392566-001, domain 2"/>
    <property type="match status" value="1"/>
</dbReference>
<dbReference type="CDD" id="cd16388">
    <property type="entry name" value="SbnI_like_N"/>
    <property type="match status" value="1"/>
</dbReference>
<dbReference type="GO" id="GO:0005524">
    <property type="term" value="F:ATP binding"/>
    <property type="evidence" value="ECO:0007669"/>
    <property type="project" value="UniProtKB-KW"/>
</dbReference>
<organism evidence="6 7">
    <name type="scientific">Marininema halotolerans</name>
    <dbReference type="NCBI Taxonomy" id="1155944"/>
    <lineage>
        <taxon>Bacteria</taxon>
        <taxon>Bacillati</taxon>
        <taxon>Bacillota</taxon>
        <taxon>Bacilli</taxon>
        <taxon>Bacillales</taxon>
        <taxon>Thermoactinomycetaceae</taxon>
        <taxon>Marininema</taxon>
    </lineage>
</organism>
<reference evidence="7" key="1">
    <citation type="submission" date="2016-10" db="EMBL/GenBank/DDBJ databases">
        <authorList>
            <person name="Varghese N."/>
            <person name="Submissions S."/>
        </authorList>
    </citation>
    <scope>NUCLEOTIDE SEQUENCE [LARGE SCALE GENOMIC DNA]</scope>
    <source>
        <strain evidence="7">DSM 45789</strain>
    </source>
</reference>
<dbReference type="GO" id="GO:0016301">
    <property type="term" value="F:kinase activity"/>
    <property type="evidence" value="ECO:0007669"/>
    <property type="project" value="UniProtKB-KW"/>
</dbReference>
<accession>A0A1I6PWD9</accession>
<keyword evidence="3" id="KW-0418">Kinase</keyword>
<dbReference type="OrthoDB" id="2380647at2"/>
<dbReference type="RefSeq" id="WP_091833991.1">
    <property type="nucleotide sequence ID" value="NZ_FPAA01000002.1"/>
</dbReference>
<keyword evidence="4" id="KW-0067">ATP-binding</keyword>
<evidence type="ECO:0000259" key="5">
    <source>
        <dbReference type="SMART" id="SM00470"/>
    </source>
</evidence>
<evidence type="ECO:0000256" key="3">
    <source>
        <dbReference type="ARBA" id="ARBA00022777"/>
    </source>
</evidence>
<dbReference type="Proteomes" id="UP000198660">
    <property type="component" value="Unassembled WGS sequence"/>
</dbReference>
<dbReference type="InterPro" id="IPR037953">
    <property type="entry name" value="SbnI-like_N"/>
</dbReference>
<evidence type="ECO:0000256" key="4">
    <source>
        <dbReference type="ARBA" id="ARBA00022840"/>
    </source>
</evidence>
<feature type="domain" description="ParB-like N-terminal" evidence="5">
    <location>
        <begin position="21"/>
        <end position="104"/>
    </location>
</feature>
<keyword evidence="2" id="KW-0547">Nucleotide-binding</keyword>
<keyword evidence="7" id="KW-1185">Reference proteome</keyword>
<name>A0A1I6PWD9_9BACL</name>
<evidence type="ECO:0000256" key="2">
    <source>
        <dbReference type="ARBA" id="ARBA00022741"/>
    </source>
</evidence>
<gene>
    <name evidence="6" type="ORF">SAMN05444972_102183</name>
</gene>
<keyword evidence="1" id="KW-0808">Transferase</keyword>
<dbReference type="InterPro" id="IPR036086">
    <property type="entry name" value="ParB/Sulfiredoxin_sf"/>
</dbReference>
<evidence type="ECO:0000313" key="7">
    <source>
        <dbReference type="Proteomes" id="UP000198660"/>
    </source>
</evidence>
<sequence length="272" mass="31321">MSQVIQGSRGVTDNDVMTTLTLLPSEALLFHETYEQKRLNRVCQSMLEEGVIRNPALAMKLPSGKYLLLDGAHRVMAMKELGCKRLAVQVVRDEWVRLSAWNHLVPKGEWWKSLCCDPSIICVEMRREGRLLAYVKDTEGREVFLYPRARDQRLITHLTAWHRIVSQYQHECIVQRVADGDATRMGEGQILFSYPKYTLDELKWVVENGHLMPAGVTRTVVNGRLLNLNISLDLLQAESVDQRRWEQLQASWARRLRLYTEPVYICEGGGID</sequence>
<dbReference type="InterPro" id="IPR003115">
    <property type="entry name" value="ParB_N"/>
</dbReference>
<dbReference type="SUPFAM" id="SSF110849">
    <property type="entry name" value="ParB/Sulfiredoxin"/>
    <property type="match status" value="1"/>
</dbReference>